<feature type="binding site" evidence="13">
    <location>
        <position position="479"/>
    </location>
    <ligand>
        <name>GMP</name>
        <dbReference type="ChEBI" id="CHEBI:58115"/>
    </ligand>
</feature>
<feature type="binding site" evidence="13">
    <location>
        <position position="384"/>
    </location>
    <ligand>
        <name>GMP</name>
        <dbReference type="ChEBI" id="CHEBI:58115"/>
    </ligand>
</feature>
<feature type="binding site" evidence="14">
    <location>
        <position position="203"/>
    </location>
    <ligand>
        <name>Mn(2+)</name>
        <dbReference type="ChEBI" id="CHEBI:29035"/>
        <label>1</label>
    </ligand>
</feature>
<dbReference type="GO" id="GO:0170057">
    <property type="term" value="F:RNA ligase (GTP) activity"/>
    <property type="evidence" value="ECO:0007669"/>
    <property type="project" value="UniProtKB-EC"/>
</dbReference>
<protein>
    <recommendedName>
        <fullName evidence="8 15">tRNA-splicing ligase RtcB</fullName>
        <ecNumber evidence="15">6.5.1.-</ecNumber>
    </recommendedName>
</protein>
<comment type="catalytic activity">
    <reaction evidence="10">
        <text>a 3'-end 3'-phospho-ribonucleotide-RNA + a 5'-end dephospho-ribonucleoside-RNA + GTP = a ribonucleotidyl-ribonucleotide-RNA + GMP + diphosphate</text>
        <dbReference type="Rhea" id="RHEA:68076"/>
        <dbReference type="Rhea" id="RHEA-COMP:10463"/>
        <dbReference type="Rhea" id="RHEA-COMP:13936"/>
        <dbReference type="Rhea" id="RHEA-COMP:17355"/>
        <dbReference type="ChEBI" id="CHEBI:33019"/>
        <dbReference type="ChEBI" id="CHEBI:37565"/>
        <dbReference type="ChEBI" id="CHEBI:58115"/>
        <dbReference type="ChEBI" id="CHEBI:83062"/>
        <dbReference type="ChEBI" id="CHEBI:138284"/>
        <dbReference type="ChEBI" id="CHEBI:173118"/>
        <dbReference type="EC" id="6.5.1.8"/>
    </reaction>
</comment>
<feature type="active site" description="GMP-histidine intermediate" evidence="12">
    <location>
        <position position="403"/>
    </location>
</feature>
<feature type="binding site" evidence="13">
    <location>
        <begin position="377"/>
        <end position="380"/>
    </location>
    <ligand>
        <name>GMP</name>
        <dbReference type="ChEBI" id="CHEBI:58115"/>
    </ligand>
</feature>
<feature type="binding site" evidence="14">
    <location>
        <position position="95"/>
    </location>
    <ligand>
        <name>Mn(2+)</name>
        <dbReference type="ChEBI" id="CHEBI:29035"/>
        <label>1</label>
    </ligand>
</feature>
<dbReference type="PROSITE" id="PS01288">
    <property type="entry name" value="UPF0027"/>
    <property type="match status" value="1"/>
</dbReference>
<keyword evidence="5 13" id="KW-0547">Nucleotide-binding</keyword>
<evidence type="ECO:0000256" key="2">
    <source>
        <dbReference type="ARBA" id="ARBA00011245"/>
    </source>
</evidence>
<organism evidence="16 17">
    <name type="scientific">Methanofervidicoccus abyssi</name>
    <dbReference type="NCBI Taxonomy" id="2082189"/>
    <lineage>
        <taxon>Archaea</taxon>
        <taxon>Methanobacteriati</taxon>
        <taxon>Methanobacteriota</taxon>
        <taxon>Methanomada group</taxon>
        <taxon>Methanococci</taxon>
        <taxon>Methanococcales</taxon>
        <taxon>Methanofervidicoccus</taxon>
    </lineage>
</organism>
<dbReference type="Proteomes" id="UP000290527">
    <property type="component" value="Unassembled WGS sequence"/>
</dbReference>
<feature type="binding site" evidence="14">
    <location>
        <position position="234"/>
    </location>
    <ligand>
        <name>Mn(2+)</name>
        <dbReference type="ChEBI" id="CHEBI:29035"/>
        <label>2</label>
    </ligand>
</feature>
<dbReference type="InterPro" id="IPR036025">
    <property type="entry name" value="RtcB-like_sf"/>
</dbReference>
<evidence type="ECO:0000313" key="16">
    <source>
        <dbReference type="EMBL" id="GBF36419.1"/>
    </source>
</evidence>
<dbReference type="PANTHER" id="PTHR11118">
    <property type="entry name" value="RNA-SPLICING LIGASE RTCB HOMOLOG"/>
    <property type="match status" value="1"/>
</dbReference>
<feature type="binding site" evidence="14">
    <location>
        <position position="328"/>
    </location>
    <ligand>
        <name>Mn(2+)</name>
        <dbReference type="ChEBI" id="CHEBI:29035"/>
        <label>2</label>
    </ligand>
</feature>
<comment type="catalytic activity">
    <reaction evidence="11">
        <text>a 3'-end 2',3'-cyclophospho-ribonucleotide-RNA + a 5'-end dephospho-ribonucleoside-RNA + GTP + H2O = a ribonucleotidyl-ribonucleotide-RNA + GMP + diphosphate + H(+)</text>
        <dbReference type="Rhea" id="RHEA:68080"/>
        <dbReference type="Rhea" id="RHEA-COMP:10464"/>
        <dbReference type="Rhea" id="RHEA-COMP:13936"/>
        <dbReference type="Rhea" id="RHEA-COMP:17355"/>
        <dbReference type="ChEBI" id="CHEBI:15377"/>
        <dbReference type="ChEBI" id="CHEBI:15378"/>
        <dbReference type="ChEBI" id="CHEBI:33019"/>
        <dbReference type="ChEBI" id="CHEBI:37565"/>
        <dbReference type="ChEBI" id="CHEBI:58115"/>
        <dbReference type="ChEBI" id="CHEBI:83064"/>
        <dbReference type="ChEBI" id="CHEBI:138284"/>
        <dbReference type="ChEBI" id="CHEBI:173118"/>
        <dbReference type="EC" id="6.5.1.8"/>
    </reaction>
</comment>
<dbReference type="GO" id="GO:0046872">
    <property type="term" value="F:metal ion binding"/>
    <property type="evidence" value="ECO:0007669"/>
    <property type="project" value="UniProtKB-UniRule"/>
</dbReference>
<dbReference type="EC" id="6.5.1.-" evidence="15"/>
<keyword evidence="17" id="KW-1185">Reference proteome</keyword>
<evidence type="ECO:0000256" key="13">
    <source>
        <dbReference type="PIRSR" id="PIRSR601233-2"/>
    </source>
</evidence>
<evidence type="ECO:0000256" key="10">
    <source>
        <dbReference type="ARBA" id="ARBA00047746"/>
    </source>
</evidence>
<gene>
    <name evidence="15" type="primary">rtcB</name>
    <name evidence="16" type="ORF">MHHB_P0649</name>
</gene>
<feature type="binding site" evidence="13">
    <location>
        <begin position="403"/>
        <end position="406"/>
    </location>
    <ligand>
        <name>GMP</name>
        <dbReference type="ChEBI" id="CHEBI:58115"/>
    </ligand>
</feature>
<evidence type="ECO:0000313" key="17">
    <source>
        <dbReference type="Proteomes" id="UP000290527"/>
    </source>
</evidence>
<evidence type="ECO:0000256" key="3">
    <source>
        <dbReference type="ARBA" id="ARBA00022598"/>
    </source>
</evidence>
<dbReference type="Gene3D" id="3.90.1860.10">
    <property type="entry name" value="tRNA-splicing ligase RtcB"/>
    <property type="match status" value="1"/>
</dbReference>
<dbReference type="AlphaFoldDB" id="A0A401HQB0"/>
<evidence type="ECO:0000256" key="11">
    <source>
        <dbReference type="ARBA" id="ARBA00049514"/>
    </source>
</evidence>
<proteinExistence type="inferred from homology"/>
<feature type="binding site" evidence="13">
    <location>
        <begin position="328"/>
        <end position="329"/>
    </location>
    <ligand>
        <name>GMP</name>
        <dbReference type="ChEBI" id="CHEBI:58115"/>
    </ligand>
</feature>
<comment type="subunit">
    <text evidence="2 15">Monomer.</text>
</comment>
<keyword evidence="6 13" id="KW-0342">GTP-binding</keyword>
<dbReference type="PANTHER" id="PTHR11118:SF1">
    <property type="entry name" value="RNA-SPLICING LIGASE RTCB HOMOLOG"/>
    <property type="match status" value="1"/>
</dbReference>
<evidence type="ECO:0000256" key="7">
    <source>
        <dbReference type="ARBA" id="ARBA00023211"/>
    </source>
</evidence>
<comment type="similarity">
    <text evidence="1 15">Belongs to the RtcB family.</text>
</comment>
<keyword evidence="7 14" id="KW-0464">Manganese</keyword>
<comment type="cofactor">
    <cofactor evidence="14 15">
        <name>Mn(2+)</name>
        <dbReference type="ChEBI" id="CHEBI:29035"/>
    </cofactor>
    <text evidence="14 15">Binds 2 manganese ions per subunit.</text>
</comment>
<evidence type="ECO:0000256" key="4">
    <source>
        <dbReference type="ARBA" id="ARBA00022723"/>
    </source>
</evidence>
<dbReference type="Pfam" id="PF01139">
    <property type="entry name" value="RtcB"/>
    <property type="match status" value="1"/>
</dbReference>
<dbReference type="GO" id="GO:0005525">
    <property type="term" value="F:GTP binding"/>
    <property type="evidence" value="ECO:0007669"/>
    <property type="project" value="UniProtKB-KW"/>
</dbReference>
<name>A0A401HQB0_9EURY</name>
<keyword evidence="4 14" id="KW-0479">Metal-binding</keyword>
<dbReference type="OrthoDB" id="9887at2157"/>
<dbReference type="GO" id="GO:0003972">
    <property type="term" value="F:RNA ligase (ATP) activity"/>
    <property type="evidence" value="ECO:0007669"/>
    <property type="project" value="TreeGrafter"/>
</dbReference>
<dbReference type="GO" id="GO:0006388">
    <property type="term" value="P:tRNA splicing, via endonucleolytic cleavage and ligation"/>
    <property type="evidence" value="ECO:0007669"/>
    <property type="project" value="UniProtKB-ARBA"/>
</dbReference>
<dbReference type="SUPFAM" id="SSF103365">
    <property type="entry name" value="Hypothetical protein PH1602"/>
    <property type="match status" value="1"/>
</dbReference>
<dbReference type="FunFam" id="3.90.1860.10:FF:000001">
    <property type="entry name" value="tRNA-splicing ligase RtcB homolog"/>
    <property type="match status" value="1"/>
</dbReference>
<reference evidence="16 17" key="1">
    <citation type="journal article" date="2019" name="Int. J. Syst. Evol. Microbiol.">
        <title>Methanofervidicoccus abyssi gen. nov., sp. nov., a hydrogenotrophic methanogen, isolated from a hydrothermal vent chimney in the Mid-Cayman Spreading Center, the Caribbean Sea.</title>
        <authorList>
            <person name="Sakai S."/>
            <person name="Takaki Y."/>
            <person name="Miyazaki M."/>
            <person name="Ogawara M."/>
            <person name="Yanagawa K."/>
            <person name="Miyazaki J."/>
            <person name="Takai K."/>
        </authorList>
    </citation>
    <scope>NUCLEOTIDE SEQUENCE [LARGE SCALE GENOMIC DNA]</scope>
    <source>
        <strain evidence="16 17">HHB</strain>
    </source>
</reference>
<evidence type="ECO:0000256" key="14">
    <source>
        <dbReference type="PIRSR" id="PIRSR601233-3"/>
    </source>
</evidence>
<evidence type="ECO:0000256" key="8">
    <source>
        <dbReference type="ARBA" id="ARBA00033766"/>
    </source>
</evidence>
<keyword evidence="3 15" id="KW-0436">Ligase</keyword>
<feature type="binding site" evidence="13">
    <location>
        <begin position="202"/>
        <end position="206"/>
    </location>
    <ligand>
        <name>GMP</name>
        <dbReference type="ChEBI" id="CHEBI:58115"/>
    </ligand>
</feature>
<accession>A0A401HQB0</accession>
<evidence type="ECO:0000256" key="1">
    <source>
        <dbReference type="ARBA" id="ARBA00008071"/>
    </source>
</evidence>
<evidence type="ECO:0000256" key="6">
    <source>
        <dbReference type="ARBA" id="ARBA00023134"/>
    </source>
</evidence>
<comment type="caution">
    <text evidence="16">The sequence shown here is derived from an EMBL/GenBank/DDBJ whole genome shotgun (WGS) entry which is preliminary data.</text>
</comment>
<evidence type="ECO:0000256" key="9">
    <source>
        <dbReference type="ARBA" id="ARBA00045316"/>
    </source>
</evidence>
<dbReference type="InterPro" id="IPR001233">
    <property type="entry name" value="RtcB"/>
</dbReference>
<comment type="function">
    <text evidence="9">Essential for tRNA splicing and maturation. Acts by directly joining spliced tRNA halves to mature-sized tRNAs. Joins RNA with 2',3'-cyclic-phosphate or 3'-phosphate ends to RNA with 5'-hydroxy ends.</text>
</comment>
<evidence type="ECO:0000256" key="5">
    <source>
        <dbReference type="ARBA" id="ARBA00022741"/>
    </source>
</evidence>
<sequence length="480" mass="53436">MEDILVKIDEYIWQLPKNYKGCMLVPGRLYLNDKLVEQLEKEVLEQVANVACLPGIQKYSLAMPDCHYGYGFCIGGVAAFDEEDGVISPGGVGFDINCGVRLIRTNLTREEVQPFIKELVKTLFRNIPSGLGSKGKIKLSMGEIDDVLEEGVYWAIKNGYGWKKDVKYIEENGCIKNADASLVSDSAKKRGLPQLGSLGSGNHFLEIQYVDEVFDDRVAKVYGVEKDQVLVMIHSGSRGLGHQICADYLRYMEKAARKYGIKLPDRQLACAPINSEEGIRYFKAMNCGANYAWTNRQLITHWVRESFEDVLRIPAEDLEMDIIYDVAHNIAKREVHKVDGKLKRLMVHRKGATRSFGPGCEDIPSKYESVGQPIILPGDMGSASYLMHGTERAMEETFGSTAHGAGRVLSRAKAVKIYSSKEIKSKLESMGIYVMADSKGVLAEECPEAYKDIDIVADIVHNIGISMKVCRMKPIGVIKG</sequence>
<dbReference type="EMBL" id="BFAX01000003">
    <property type="protein sequence ID" value="GBF36419.1"/>
    <property type="molecule type" value="Genomic_DNA"/>
</dbReference>
<evidence type="ECO:0000256" key="12">
    <source>
        <dbReference type="PIRSR" id="PIRSR601233-1"/>
    </source>
</evidence>
<evidence type="ECO:0000256" key="15">
    <source>
        <dbReference type="RuleBase" id="RU371113"/>
    </source>
</evidence>